<keyword evidence="1" id="KW-0805">Transcription regulation</keyword>
<evidence type="ECO:0000256" key="4">
    <source>
        <dbReference type="PROSITE-ProRule" id="PRU00335"/>
    </source>
</evidence>
<keyword evidence="3" id="KW-0804">Transcription</keyword>
<dbReference type="InterPro" id="IPR009057">
    <property type="entry name" value="Homeodomain-like_sf"/>
</dbReference>
<dbReference type="STRING" id="1178516.AWR27_06080"/>
<protein>
    <submittedName>
        <fullName evidence="6">TetR family transcriptional regulator</fullName>
    </submittedName>
</protein>
<evidence type="ECO:0000313" key="6">
    <source>
        <dbReference type="EMBL" id="AQG78932.1"/>
    </source>
</evidence>
<evidence type="ECO:0000256" key="3">
    <source>
        <dbReference type="ARBA" id="ARBA00023163"/>
    </source>
</evidence>
<proteinExistence type="predicted"/>
<accession>A0A1P9WU72</accession>
<dbReference type="PANTHER" id="PTHR30055">
    <property type="entry name" value="HTH-TYPE TRANSCRIPTIONAL REGULATOR RUTR"/>
    <property type="match status" value="1"/>
</dbReference>
<feature type="DNA-binding region" description="H-T-H motif" evidence="4">
    <location>
        <begin position="26"/>
        <end position="45"/>
    </location>
</feature>
<dbReference type="GO" id="GO:0000976">
    <property type="term" value="F:transcription cis-regulatory region binding"/>
    <property type="evidence" value="ECO:0007669"/>
    <property type="project" value="TreeGrafter"/>
</dbReference>
<keyword evidence="2 4" id="KW-0238">DNA-binding</keyword>
<gene>
    <name evidence="6" type="ORF">AWR27_06080</name>
</gene>
<dbReference type="RefSeq" id="WP_077130377.1">
    <property type="nucleotide sequence ID" value="NZ_CP014263.1"/>
</dbReference>
<name>A0A1P9WU72_9BACT</name>
<dbReference type="Gene3D" id="1.10.357.10">
    <property type="entry name" value="Tetracycline Repressor, domain 2"/>
    <property type="match status" value="1"/>
</dbReference>
<dbReference type="OrthoDB" id="9785164at2"/>
<dbReference type="PROSITE" id="PS50977">
    <property type="entry name" value="HTH_TETR_2"/>
    <property type="match status" value="1"/>
</dbReference>
<dbReference type="SUPFAM" id="SSF46689">
    <property type="entry name" value="Homeodomain-like"/>
    <property type="match status" value="1"/>
</dbReference>
<reference evidence="6 7" key="1">
    <citation type="submission" date="2016-01" db="EMBL/GenBank/DDBJ databases">
        <authorList>
            <person name="Oliw E.H."/>
        </authorList>
    </citation>
    <scope>NUCLEOTIDE SEQUENCE [LARGE SCALE GENOMIC DNA]</scope>
    <source>
        <strain evidence="6 7">DY10</strain>
    </source>
</reference>
<dbReference type="KEGG" id="smon:AWR27_06080"/>
<organism evidence="6 7">
    <name type="scientific">Spirosoma montaniterrae</name>
    <dbReference type="NCBI Taxonomy" id="1178516"/>
    <lineage>
        <taxon>Bacteria</taxon>
        <taxon>Pseudomonadati</taxon>
        <taxon>Bacteroidota</taxon>
        <taxon>Cytophagia</taxon>
        <taxon>Cytophagales</taxon>
        <taxon>Cytophagaceae</taxon>
        <taxon>Spirosoma</taxon>
    </lineage>
</organism>
<evidence type="ECO:0000259" key="5">
    <source>
        <dbReference type="PROSITE" id="PS50977"/>
    </source>
</evidence>
<dbReference type="Proteomes" id="UP000187941">
    <property type="component" value="Chromosome"/>
</dbReference>
<evidence type="ECO:0000313" key="7">
    <source>
        <dbReference type="Proteomes" id="UP000187941"/>
    </source>
</evidence>
<dbReference type="PANTHER" id="PTHR30055:SF234">
    <property type="entry name" value="HTH-TYPE TRANSCRIPTIONAL REGULATOR BETI"/>
    <property type="match status" value="1"/>
</dbReference>
<dbReference type="InterPro" id="IPR050109">
    <property type="entry name" value="HTH-type_TetR-like_transc_reg"/>
</dbReference>
<sequence>MSVSTKQRILSASIRLFNEYGVDAVRLQQIAEEIGISVGNLAYHFKTKDAIVESVYEQVLDEFAHIFRQYLQSPQLSAFDQQLSLYYQFFRQNQFYLAEFFKQSLEQTPSQQVWQRAVNKMLIQLRSWLDFQIKRGVLRAEENSGQYDQLAETLWTSLIFLPVSNTMRGRLCNETVYKQTIWNYLKPYLTTEGVAEFDDVVAPLINY</sequence>
<feature type="domain" description="HTH tetR-type" evidence="5">
    <location>
        <begin position="3"/>
        <end position="63"/>
    </location>
</feature>
<evidence type="ECO:0000256" key="1">
    <source>
        <dbReference type="ARBA" id="ARBA00023015"/>
    </source>
</evidence>
<dbReference type="AlphaFoldDB" id="A0A1P9WU72"/>
<dbReference type="PRINTS" id="PR00455">
    <property type="entry name" value="HTHTETR"/>
</dbReference>
<dbReference type="GO" id="GO:0003700">
    <property type="term" value="F:DNA-binding transcription factor activity"/>
    <property type="evidence" value="ECO:0007669"/>
    <property type="project" value="TreeGrafter"/>
</dbReference>
<dbReference type="EMBL" id="CP014263">
    <property type="protein sequence ID" value="AQG78932.1"/>
    <property type="molecule type" value="Genomic_DNA"/>
</dbReference>
<dbReference type="Pfam" id="PF00440">
    <property type="entry name" value="TetR_N"/>
    <property type="match status" value="1"/>
</dbReference>
<keyword evidence="7" id="KW-1185">Reference proteome</keyword>
<evidence type="ECO:0000256" key="2">
    <source>
        <dbReference type="ARBA" id="ARBA00023125"/>
    </source>
</evidence>
<dbReference type="InterPro" id="IPR001647">
    <property type="entry name" value="HTH_TetR"/>
</dbReference>